<dbReference type="InterPro" id="IPR003594">
    <property type="entry name" value="HATPase_dom"/>
</dbReference>
<dbReference type="CDD" id="cd00130">
    <property type="entry name" value="PAS"/>
    <property type="match status" value="1"/>
</dbReference>
<accession>A0A5S3QGI3</accession>
<evidence type="ECO:0000256" key="2">
    <source>
        <dbReference type="ARBA" id="ARBA00012438"/>
    </source>
</evidence>
<reference evidence="9 10" key="1">
    <citation type="submission" date="2019-05" db="EMBL/GenBank/DDBJ databases">
        <authorList>
            <person name="Zhang J.-Y."/>
            <person name="Feg X."/>
            <person name="Du Z.-J."/>
        </authorList>
    </citation>
    <scope>NUCLEOTIDE SEQUENCE [LARGE SCALE GENOMIC DNA]</scope>
    <source>
        <strain evidence="9 10">RZ26</strain>
    </source>
</reference>
<feature type="domain" description="PAC" evidence="8">
    <location>
        <begin position="305"/>
        <end position="357"/>
    </location>
</feature>
<gene>
    <name evidence="9" type="ORF">FEE95_09070</name>
</gene>
<organism evidence="9 10">
    <name type="scientific">Maribacter algarum</name>
    <name type="common">ex Zhang et al. 2020</name>
    <dbReference type="NCBI Taxonomy" id="2578118"/>
    <lineage>
        <taxon>Bacteria</taxon>
        <taxon>Pseudomonadati</taxon>
        <taxon>Bacteroidota</taxon>
        <taxon>Flavobacteriia</taxon>
        <taxon>Flavobacteriales</taxon>
        <taxon>Flavobacteriaceae</taxon>
        <taxon>Maribacter</taxon>
    </lineage>
</organism>
<dbReference type="EC" id="2.7.13.3" evidence="2"/>
<dbReference type="Pfam" id="PF02518">
    <property type="entry name" value="HATPase_c"/>
    <property type="match status" value="1"/>
</dbReference>
<evidence type="ECO:0000313" key="10">
    <source>
        <dbReference type="Proteomes" id="UP000310314"/>
    </source>
</evidence>
<dbReference type="Gene3D" id="3.30.450.20">
    <property type="entry name" value="PAS domain"/>
    <property type="match status" value="2"/>
</dbReference>
<feature type="domain" description="Histidine kinase" evidence="7">
    <location>
        <begin position="368"/>
        <end position="578"/>
    </location>
</feature>
<dbReference type="InterPro" id="IPR035965">
    <property type="entry name" value="PAS-like_dom_sf"/>
</dbReference>
<dbReference type="Gene3D" id="3.30.565.10">
    <property type="entry name" value="Histidine kinase-like ATPase, C-terminal domain"/>
    <property type="match status" value="1"/>
</dbReference>
<dbReference type="Gene3D" id="1.10.287.130">
    <property type="match status" value="1"/>
</dbReference>
<keyword evidence="10" id="KW-1185">Reference proteome</keyword>
<sequence length="578" mass="66153">MIKNTLNQQNVSFAHIRKTIIFGFFLAGFLVIFLTIGMVVFLNEAQNDSITKDLTSRQSFENLKHFLTLAMISFTLTLVGLYKFLAKPIMETLRVNFEELNRQAEQSTSILENTSDLIWAIDSDFKLLAFNSSFAKLMKYQGGNSPKIGDSILSKNYSMLSFSIKKKLYEKALAGESFETDFKLNGDDRTQYFELSFHPIYDKNKAVSGCSVFRKNITLRVEMYRELEKKEGFLKEAQEIANIGHWNWNMVTDEIQWSDQLYKVFGLDYQTFEANYEGLMNVIHPEDQEAFGVSVENCLTKKDLLDIVHRIVMPDGSIRYVHQKGKAYFLEDETPSRMAGTIQDVTQLEEARQQNIRQYNELQNFVYIISHNVRAPIATLQSLVDIIEPGNESLNAEILPSIETTVETLDRTIKDLNYSLALKNIQEKNFEEVDLRKVFRDIEHLLAIHIDASKATIEYNLSKAPKVKGIKSYFTNILFNLVMNSIDYKAEDRPLHIKITSQSNSQEGMEIIVADNGKGMDLNSEKRKRIFDMYGRLSGTSNGRGMGLYLAKTQVEVMNGAICVESEPNRGTTFKVVF</sequence>
<dbReference type="InterPro" id="IPR003661">
    <property type="entry name" value="HisK_dim/P_dom"/>
</dbReference>
<dbReference type="SUPFAM" id="SSF47384">
    <property type="entry name" value="Homodimeric domain of signal transducing histidine kinase"/>
    <property type="match status" value="1"/>
</dbReference>
<dbReference type="Proteomes" id="UP000310314">
    <property type="component" value="Unassembled WGS sequence"/>
</dbReference>
<dbReference type="InterPro" id="IPR005467">
    <property type="entry name" value="His_kinase_dom"/>
</dbReference>
<evidence type="ECO:0000313" key="9">
    <source>
        <dbReference type="EMBL" id="TMM56645.1"/>
    </source>
</evidence>
<evidence type="ECO:0000256" key="6">
    <source>
        <dbReference type="SAM" id="Phobius"/>
    </source>
</evidence>
<keyword evidence="3" id="KW-0597">Phosphoprotein</keyword>
<dbReference type="PRINTS" id="PR00344">
    <property type="entry name" value="BCTRLSENSOR"/>
</dbReference>
<dbReference type="PANTHER" id="PTHR43304:SF1">
    <property type="entry name" value="PAC DOMAIN-CONTAINING PROTEIN"/>
    <property type="match status" value="1"/>
</dbReference>
<keyword evidence="4" id="KW-0808">Transferase</keyword>
<dbReference type="EMBL" id="VATY01000002">
    <property type="protein sequence ID" value="TMM56645.1"/>
    <property type="molecule type" value="Genomic_DNA"/>
</dbReference>
<dbReference type="OrthoDB" id="9811889at2"/>
<dbReference type="InterPro" id="IPR004358">
    <property type="entry name" value="Sig_transdc_His_kin-like_C"/>
</dbReference>
<dbReference type="Pfam" id="PF08447">
    <property type="entry name" value="PAS_3"/>
    <property type="match status" value="1"/>
</dbReference>
<keyword evidence="6" id="KW-0472">Membrane</keyword>
<dbReference type="SUPFAM" id="SSF55874">
    <property type="entry name" value="ATPase domain of HSP90 chaperone/DNA topoisomerase II/histidine kinase"/>
    <property type="match status" value="1"/>
</dbReference>
<dbReference type="AlphaFoldDB" id="A0A5S3QGI3"/>
<dbReference type="InterPro" id="IPR000700">
    <property type="entry name" value="PAS-assoc_C"/>
</dbReference>
<keyword evidence="6" id="KW-1133">Transmembrane helix</keyword>
<keyword evidence="5" id="KW-0418">Kinase</keyword>
<feature type="transmembrane region" description="Helical" evidence="6">
    <location>
        <begin position="63"/>
        <end position="85"/>
    </location>
</feature>
<dbReference type="PROSITE" id="PS50113">
    <property type="entry name" value="PAC"/>
    <property type="match status" value="1"/>
</dbReference>
<dbReference type="InterPro" id="IPR052162">
    <property type="entry name" value="Sensor_kinase/Photoreceptor"/>
</dbReference>
<dbReference type="InterPro" id="IPR036890">
    <property type="entry name" value="HATPase_C_sf"/>
</dbReference>
<name>A0A5S3QGI3_9FLAO</name>
<keyword evidence="6" id="KW-0812">Transmembrane</keyword>
<dbReference type="SUPFAM" id="SSF55785">
    <property type="entry name" value="PYP-like sensor domain (PAS domain)"/>
    <property type="match status" value="2"/>
</dbReference>
<dbReference type="CDD" id="cd00082">
    <property type="entry name" value="HisKA"/>
    <property type="match status" value="1"/>
</dbReference>
<dbReference type="SMART" id="SM00387">
    <property type="entry name" value="HATPase_c"/>
    <property type="match status" value="1"/>
</dbReference>
<proteinExistence type="predicted"/>
<evidence type="ECO:0000259" key="7">
    <source>
        <dbReference type="PROSITE" id="PS50109"/>
    </source>
</evidence>
<feature type="transmembrane region" description="Helical" evidence="6">
    <location>
        <begin position="20"/>
        <end position="43"/>
    </location>
</feature>
<dbReference type="PROSITE" id="PS50109">
    <property type="entry name" value="HIS_KIN"/>
    <property type="match status" value="1"/>
</dbReference>
<protein>
    <recommendedName>
        <fullName evidence="2">histidine kinase</fullName>
        <ecNumber evidence="2">2.7.13.3</ecNumber>
    </recommendedName>
</protein>
<dbReference type="Gene3D" id="2.10.70.100">
    <property type="match status" value="1"/>
</dbReference>
<dbReference type="PANTHER" id="PTHR43304">
    <property type="entry name" value="PHYTOCHROME-LIKE PROTEIN CPH1"/>
    <property type="match status" value="1"/>
</dbReference>
<dbReference type="InterPro" id="IPR013655">
    <property type="entry name" value="PAS_fold_3"/>
</dbReference>
<dbReference type="InterPro" id="IPR001610">
    <property type="entry name" value="PAC"/>
</dbReference>
<dbReference type="GO" id="GO:0000155">
    <property type="term" value="F:phosphorelay sensor kinase activity"/>
    <property type="evidence" value="ECO:0007669"/>
    <property type="project" value="InterPro"/>
</dbReference>
<dbReference type="InterPro" id="IPR036097">
    <property type="entry name" value="HisK_dim/P_sf"/>
</dbReference>
<evidence type="ECO:0000256" key="5">
    <source>
        <dbReference type="ARBA" id="ARBA00022777"/>
    </source>
</evidence>
<evidence type="ECO:0000259" key="8">
    <source>
        <dbReference type="PROSITE" id="PS50113"/>
    </source>
</evidence>
<dbReference type="RefSeq" id="WP_138657629.1">
    <property type="nucleotide sequence ID" value="NZ_VATY01000002.1"/>
</dbReference>
<evidence type="ECO:0000256" key="3">
    <source>
        <dbReference type="ARBA" id="ARBA00022553"/>
    </source>
</evidence>
<dbReference type="InterPro" id="IPR000014">
    <property type="entry name" value="PAS"/>
</dbReference>
<evidence type="ECO:0000256" key="1">
    <source>
        <dbReference type="ARBA" id="ARBA00000085"/>
    </source>
</evidence>
<comment type="caution">
    <text evidence="9">The sequence shown here is derived from an EMBL/GenBank/DDBJ whole genome shotgun (WGS) entry which is preliminary data.</text>
</comment>
<dbReference type="SMART" id="SM00086">
    <property type="entry name" value="PAC"/>
    <property type="match status" value="2"/>
</dbReference>
<comment type="catalytic activity">
    <reaction evidence="1">
        <text>ATP + protein L-histidine = ADP + protein N-phospho-L-histidine.</text>
        <dbReference type="EC" id="2.7.13.3"/>
    </reaction>
</comment>
<evidence type="ECO:0000256" key="4">
    <source>
        <dbReference type="ARBA" id="ARBA00022679"/>
    </source>
</evidence>